<comment type="caution">
    <text evidence="1">The sequence shown here is derived from an EMBL/GenBank/DDBJ whole genome shotgun (WGS) entry which is preliminary data.</text>
</comment>
<organism evidence="1 2">
    <name type="scientific">Zalaria obscura</name>
    <dbReference type="NCBI Taxonomy" id="2024903"/>
    <lineage>
        <taxon>Eukaryota</taxon>
        <taxon>Fungi</taxon>
        <taxon>Dikarya</taxon>
        <taxon>Ascomycota</taxon>
        <taxon>Pezizomycotina</taxon>
        <taxon>Dothideomycetes</taxon>
        <taxon>Dothideomycetidae</taxon>
        <taxon>Dothideales</taxon>
        <taxon>Zalariaceae</taxon>
        <taxon>Zalaria</taxon>
    </lineage>
</organism>
<reference evidence="1" key="1">
    <citation type="submission" date="2024-02" db="EMBL/GenBank/DDBJ databases">
        <title>Metagenome Assembled Genome of Zalaria obscura JY119.</title>
        <authorList>
            <person name="Vighnesh L."/>
            <person name="Jagadeeshwari U."/>
            <person name="Venkata Ramana C."/>
            <person name="Sasikala C."/>
        </authorList>
    </citation>
    <scope>NUCLEOTIDE SEQUENCE</scope>
    <source>
        <strain evidence="1">JY119</strain>
    </source>
</reference>
<gene>
    <name evidence="1" type="ORF">M8818_002228</name>
</gene>
<dbReference type="EMBL" id="JAMKPW020000009">
    <property type="protein sequence ID" value="KAK8215216.1"/>
    <property type="molecule type" value="Genomic_DNA"/>
</dbReference>
<sequence length="1073" mass="114836">MAPSAIDSTGRMANGLNGHKINTLTPHDEVQFDPSLKPKSYQIKGTKPDSKILFLDVNILDSTGKDPYRGNVYIEGERIRYVGDVPDVDKLSKDPKVRTIQGHGRTLMSGLGDAHVHFSWNNGDLGRLGDLGVEEHTLLTARSAQTYIDSGYTMCFGAASAKERLDCVVRDAINNGDIPGPRYLANGKEMAVPDGELVPGITAFAKGPLEMREVIRHHINIGVDQIKLSMSGEQITETRDAQDCYFSDEETAACVDEAHRQGHGVDIIYHASWIDEEGMDMLEKNKHKHIVAPGINWLIATLYDSAAFGYSFEKAEQVGYKKELEVAIKGLKEMHRRGITVLPGGDYGFGWTPHGTYARDLEHFVKILDFTPMESIISATAGVAKLFMREDELGKILPGYFADCILVDGNPLDDISILQDHDKLNVILINGRVHKASYKEFTKIEAPTPIMEPRIEKMQNFVAYKAKNGIEHIRMGHFDRDKNNITPLSFKSGTAVENLYQIIEVGADNVVAGGEPLPISDITILPPIGDRDVLAVGKNYSEHAKEFNASGYDASDKVDMPSHPVIFTKRATSIIAHEEEILLHEDFTQTLDYEGEIGVIVGKGGYKIDEKDAEEHVWGYTIINDVTAREKQRDHKQFFIGKSADTFCPMGPTAVPKSALPSVLTVTTEVNGQQRQQGTTDNLIFSIPNLLATLSASQTLRPGDVIATGTPAGVGFGLTPPVFLQPGDVVSVSVTGLGTLSNTVSATGAPNYIAERVSASTHIPTHNLSPTLGGIGLTTLPNGKQLHVRKLGSGPEVLLFVHGLGGSMSFFDPLVTHLNLAESKTYTSLLFDLEGHGYSPTRADAVVDIASIAADVLALLDHPDFDLPHHHRHNGPGSSGGGVTLIAHSLACLPALHLASSPSPHSQPKISTLILLSPPPIPLPSAAANAMLSRAATVRSQGMSAVASTVAAAGTGSKASPLALAAVKMSLLSTDAEGYAKGCMALAGGKDLEVDWKGLECKVTVVAGEEDKVSKPEWVRELVGVGDGGGDGGGVGGLVRGARVAWLEGVGHWCGFEDGEGTAGAVGRALGAK</sequence>
<evidence type="ECO:0000313" key="1">
    <source>
        <dbReference type="EMBL" id="KAK8215216.1"/>
    </source>
</evidence>
<proteinExistence type="predicted"/>
<dbReference type="Proteomes" id="UP001320706">
    <property type="component" value="Unassembled WGS sequence"/>
</dbReference>
<evidence type="ECO:0000313" key="2">
    <source>
        <dbReference type="Proteomes" id="UP001320706"/>
    </source>
</evidence>
<keyword evidence="2" id="KW-1185">Reference proteome</keyword>
<protein>
    <submittedName>
        <fullName evidence="1">Uncharacterized protein</fullName>
    </submittedName>
</protein>
<accession>A0ACC3SI84</accession>
<name>A0ACC3SI84_9PEZI</name>